<dbReference type="Proteomes" id="UP000271291">
    <property type="component" value="Chromosome"/>
</dbReference>
<dbReference type="RefSeq" id="WP_127181687.1">
    <property type="nucleotide sequence ID" value="NZ_CP029078.1"/>
</dbReference>
<dbReference type="PANTHER" id="PTHR43792">
    <property type="entry name" value="GNAT FAMILY, PUTATIVE (AFU_ORTHOLOGUE AFUA_3G00765)-RELATED-RELATED"/>
    <property type="match status" value="1"/>
</dbReference>
<dbReference type="OrthoDB" id="3533156at2"/>
<evidence type="ECO:0000313" key="3">
    <source>
        <dbReference type="EMBL" id="QCN84238.1"/>
    </source>
</evidence>
<dbReference type="PROSITE" id="PS51186">
    <property type="entry name" value="GNAT"/>
    <property type="match status" value="1"/>
</dbReference>
<dbReference type="KEGG" id="sgd:ELQ87_35285"/>
<evidence type="ECO:0000259" key="1">
    <source>
        <dbReference type="PROSITE" id="PS51186"/>
    </source>
</evidence>
<dbReference type="EMBL" id="CP029078">
    <property type="protein sequence ID" value="QCN84238.1"/>
    <property type="molecule type" value="Genomic_DNA"/>
</dbReference>
<keyword evidence="5" id="KW-1185">Reference proteome</keyword>
<protein>
    <submittedName>
        <fullName evidence="2 3">N-acetyltransferase</fullName>
    </submittedName>
</protein>
<organism evidence="2 4">
    <name type="scientific">Streptomyces griseoviridis</name>
    <dbReference type="NCBI Taxonomy" id="45398"/>
    <lineage>
        <taxon>Bacteria</taxon>
        <taxon>Bacillati</taxon>
        <taxon>Actinomycetota</taxon>
        <taxon>Actinomycetes</taxon>
        <taxon>Kitasatosporales</taxon>
        <taxon>Streptomycetaceae</taxon>
        <taxon>Streptomyces</taxon>
    </lineage>
</organism>
<gene>
    <name evidence="3" type="ORF">DDJ31_03965</name>
    <name evidence="2" type="ORF">ELQ87_35285</name>
</gene>
<evidence type="ECO:0000313" key="2">
    <source>
        <dbReference type="EMBL" id="AZS88917.1"/>
    </source>
</evidence>
<dbReference type="Gene3D" id="3.40.630.30">
    <property type="match status" value="1"/>
</dbReference>
<accession>A0A3S9ZM81</accession>
<name>A0A3S9ZM81_STRGD</name>
<dbReference type="Pfam" id="PF13302">
    <property type="entry name" value="Acetyltransf_3"/>
    <property type="match status" value="1"/>
</dbReference>
<dbReference type="SUPFAM" id="SSF55729">
    <property type="entry name" value="Acyl-CoA N-acyltransferases (Nat)"/>
    <property type="match status" value="1"/>
</dbReference>
<dbReference type="AlphaFoldDB" id="A0A3S9ZM81"/>
<dbReference type="InterPro" id="IPR016181">
    <property type="entry name" value="Acyl_CoA_acyltransferase"/>
</dbReference>
<evidence type="ECO:0000313" key="4">
    <source>
        <dbReference type="Proteomes" id="UP000271291"/>
    </source>
</evidence>
<dbReference type="PANTHER" id="PTHR43792:SF1">
    <property type="entry name" value="N-ACETYLTRANSFERASE DOMAIN-CONTAINING PROTEIN"/>
    <property type="match status" value="1"/>
</dbReference>
<reference evidence="2 4" key="2">
    <citation type="submission" date="2018-12" db="EMBL/GenBank/DDBJ databases">
        <title>Streptomyces griseoviridis F1-27 complete genome.</title>
        <authorList>
            <person name="Mariita R.M."/>
            <person name="Sello J.K."/>
        </authorList>
    </citation>
    <scope>NUCLEOTIDE SEQUENCE [LARGE SCALE GENOMIC DNA]</scope>
    <source>
        <strain evidence="2 4">F1-27</strain>
    </source>
</reference>
<dbReference type="InterPro" id="IPR051531">
    <property type="entry name" value="N-acetyltransferase"/>
</dbReference>
<sequence length="199" mass="21985">MAEREHRVVIEGRRITTPRLVLRPWTAGDAEAALGIYGVPDVARWLAPALERVPDAAAMRELLERWIALDETLDAPQGRWAIERRGDTAVIGGIALLALPPDRRDLEIGWQLAPAAWGSGLAAEAGHAVAHYAFAAGADEIFAVVRPRNERGAATARRVGMEWVGETDKYYDLRLQVYRLLPADLDVPSLRPEQRPDVD</sequence>
<dbReference type="InterPro" id="IPR000182">
    <property type="entry name" value="GNAT_dom"/>
</dbReference>
<dbReference type="Proteomes" id="UP000501753">
    <property type="component" value="Chromosome"/>
</dbReference>
<keyword evidence="2" id="KW-0808">Transferase</keyword>
<reference evidence="3 5" key="1">
    <citation type="submission" date="2018-04" db="EMBL/GenBank/DDBJ databases">
        <title>Complete genome sequences of Streptomyces griseoviridis K61 and characterization of antagonistic properties of biological control agents.</title>
        <authorList>
            <person name="Mariita R.M."/>
            <person name="Sello J.K."/>
        </authorList>
    </citation>
    <scope>NUCLEOTIDE SEQUENCE [LARGE SCALE GENOMIC DNA]</scope>
    <source>
        <strain evidence="3 5">K61</strain>
    </source>
</reference>
<evidence type="ECO:0000313" key="5">
    <source>
        <dbReference type="Proteomes" id="UP000501753"/>
    </source>
</evidence>
<feature type="domain" description="N-acetyltransferase" evidence="1">
    <location>
        <begin position="20"/>
        <end position="184"/>
    </location>
</feature>
<proteinExistence type="predicted"/>
<dbReference type="EMBL" id="CP034687">
    <property type="protein sequence ID" value="AZS88917.1"/>
    <property type="molecule type" value="Genomic_DNA"/>
</dbReference>
<dbReference type="GO" id="GO:0016747">
    <property type="term" value="F:acyltransferase activity, transferring groups other than amino-acyl groups"/>
    <property type="evidence" value="ECO:0007669"/>
    <property type="project" value="InterPro"/>
</dbReference>